<sequence length="230" mass="25326">MLVGAESRVSACIYREDMDQNSHPIDSHGIEELDHQPPMPWDRQLAAIRRSPQLSAVEAARIAQHEADVMIDAQRSLPAPGPPTWDGLHTVINTLHRKNLLPDHLPHTRSASVMVTHLLSELALVICGHRGLRPDLEAATAEARIELDQVRFETECITWLIAGRLGVRAAAAGSLKGYLKHGELIPEFSRDRVLQTVDTIEDLFGGALAFGAAIREETPSLFEIDVHLAV</sequence>
<keyword evidence="2" id="KW-1185">Reference proteome</keyword>
<evidence type="ECO:0000313" key="2">
    <source>
        <dbReference type="Proteomes" id="UP000031488"/>
    </source>
</evidence>
<gene>
    <name evidence="1" type="ORF">AE0388_2275</name>
</gene>
<dbReference type="EMBL" id="JTJZ01000020">
    <property type="protein sequence ID" value="KHS51725.1"/>
    <property type="molecule type" value="Genomic_DNA"/>
</dbReference>
<name>A0A0B8ZZ36_BRELN</name>
<protein>
    <submittedName>
        <fullName evidence="1">Uncharacterized protein</fullName>
    </submittedName>
</protein>
<organism evidence="1 2">
    <name type="scientific">Brevibacterium linens</name>
    <dbReference type="NCBI Taxonomy" id="1703"/>
    <lineage>
        <taxon>Bacteria</taxon>
        <taxon>Bacillati</taxon>
        <taxon>Actinomycetota</taxon>
        <taxon>Actinomycetes</taxon>
        <taxon>Micrococcales</taxon>
        <taxon>Brevibacteriaceae</taxon>
        <taxon>Brevibacterium</taxon>
    </lineage>
</organism>
<proteinExistence type="predicted"/>
<accession>A0A0B8ZZ36</accession>
<dbReference type="Proteomes" id="UP000031488">
    <property type="component" value="Unassembled WGS sequence"/>
</dbReference>
<evidence type="ECO:0000313" key="1">
    <source>
        <dbReference type="EMBL" id="KHS51725.1"/>
    </source>
</evidence>
<dbReference type="AlphaFoldDB" id="A0A0B8ZZ36"/>
<dbReference type="PATRIC" id="fig|1703.6.peg.2173"/>
<reference evidence="1 2" key="1">
    <citation type="submission" date="2014-11" db="EMBL/GenBank/DDBJ databases">
        <title>Draft Genome Sequence of Brevibacterium linens AE038-8.</title>
        <authorList>
            <person name="Maizel D."/>
            <person name="Utturkar S.M."/>
            <person name="Brown S.D."/>
            <person name="Ferrero M."/>
            <person name="Rosen B.P."/>
        </authorList>
    </citation>
    <scope>NUCLEOTIDE SEQUENCE [LARGE SCALE GENOMIC DNA]</scope>
    <source>
        <strain evidence="1 2">AE038-8</strain>
    </source>
</reference>
<comment type="caution">
    <text evidence="1">The sequence shown here is derived from an EMBL/GenBank/DDBJ whole genome shotgun (WGS) entry which is preliminary data.</text>
</comment>